<sequence>MKDLIRTLPLALAVALAGPAIAQETPLDEEAPNPMELNMGVDSPEEDGPGSVYTKSTHEDWQLRCIRGPEGNDPCQLYQLLNDANGNPVAEINVFPITDDSTDAAAGATVVTPLETLLTAQLGFKVDDGGVKRYPFAWCSQIGCFARLGFTDEDVNTMKLGAEASILIRPVAAPDQVVTLGVSLTGFTAAYEAAIEANAALQSAPAE</sequence>
<dbReference type="AlphaFoldDB" id="A0AAE3TAV3"/>
<evidence type="ECO:0000313" key="2">
    <source>
        <dbReference type="EMBL" id="MDF0602379.1"/>
    </source>
</evidence>
<name>A0AAE3TAV3_9RHOB</name>
<keyword evidence="3" id="KW-1185">Reference proteome</keyword>
<organism evidence="2 3">
    <name type="scientific">Psychromarinibacter sediminicola</name>
    <dbReference type="NCBI Taxonomy" id="3033385"/>
    <lineage>
        <taxon>Bacteria</taxon>
        <taxon>Pseudomonadati</taxon>
        <taxon>Pseudomonadota</taxon>
        <taxon>Alphaproteobacteria</taxon>
        <taxon>Rhodobacterales</taxon>
        <taxon>Paracoccaceae</taxon>
        <taxon>Psychromarinibacter</taxon>
    </lineage>
</organism>
<protein>
    <submittedName>
        <fullName evidence="2">Invasion associated locus B family protein</fullName>
    </submittedName>
</protein>
<evidence type="ECO:0000313" key="3">
    <source>
        <dbReference type="Proteomes" id="UP001220964"/>
    </source>
</evidence>
<dbReference type="Gene3D" id="2.60.40.1880">
    <property type="entry name" value="Invasion associated locus B (IalB) protein"/>
    <property type="match status" value="1"/>
</dbReference>
<dbReference type="RefSeq" id="WP_275568508.1">
    <property type="nucleotide sequence ID" value="NZ_JARGYC010000048.1"/>
</dbReference>
<proteinExistence type="predicted"/>
<dbReference type="Pfam" id="PF06776">
    <property type="entry name" value="IalB"/>
    <property type="match status" value="1"/>
</dbReference>
<accession>A0AAE3TAV3</accession>
<keyword evidence="1" id="KW-0732">Signal</keyword>
<feature type="chain" id="PRO_5042050461" evidence="1">
    <location>
        <begin position="23"/>
        <end position="207"/>
    </location>
</feature>
<comment type="caution">
    <text evidence="2">The sequence shown here is derived from an EMBL/GenBank/DDBJ whole genome shotgun (WGS) entry which is preliminary data.</text>
</comment>
<feature type="signal peptide" evidence="1">
    <location>
        <begin position="1"/>
        <end position="22"/>
    </location>
</feature>
<dbReference type="InterPro" id="IPR010642">
    <property type="entry name" value="Invasion_prot_B"/>
</dbReference>
<evidence type="ECO:0000256" key="1">
    <source>
        <dbReference type="SAM" id="SignalP"/>
    </source>
</evidence>
<dbReference type="InterPro" id="IPR038696">
    <property type="entry name" value="IalB_sf"/>
</dbReference>
<dbReference type="EMBL" id="JARGYC010000048">
    <property type="protein sequence ID" value="MDF0602379.1"/>
    <property type="molecule type" value="Genomic_DNA"/>
</dbReference>
<reference evidence="2" key="1">
    <citation type="submission" date="2023-03" db="EMBL/GenBank/DDBJ databases">
        <title>Multiphase analysis and comparison of six strains from genera Psychromarinibacter, Lutimaribacter, and Maritimibacter, including a novel species: Psychromarinibacter sediminicola sp. nov.</title>
        <authorList>
            <person name="Wang Y.-H."/>
            <person name="Ye M.-Q."/>
            <person name="Du Z.-J."/>
        </authorList>
    </citation>
    <scope>NUCLEOTIDE SEQUENCE</scope>
    <source>
        <strain evidence="2">C21-152</strain>
    </source>
</reference>
<dbReference type="Proteomes" id="UP001220964">
    <property type="component" value="Unassembled WGS sequence"/>
</dbReference>
<gene>
    <name evidence="2" type="ORF">P1J78_16695</name>
</gene>